<dbReference type="AlphaFoldDB" id="A0A318R4F7"/>
<name>A0A318R4F7_PROMR</name>
<dbReference type="InterPro" id="IPR037119">
    <property type="entry name" value="Haem_oxidase_HugZ-like_sf"/>
</dbReference>
<dbReference type="EMBL" id="QJUE01000002">
    <property type="protein sequence ID" value="PYE02541.1"/>
    <property type="molecule type" value="Genomic_DNA"/>
</dbReference>
<gene>
    <name evidence="2" type="ORF">DNJ73_01915</name>
</gene>
<dbReference type="OrthoDB" id="9814594at2"/>
<dbReference type="Pfam" id="PF10615">
    <property type="entry name" value="DUF2470"/>
    <property type="match status" value="1"/>
</dbReference>
<dbReference type="RefSeq" id="WP_158466039.1">
    <property type="nucleotide sequence ID" value="NZ_QJUE01000002.1"/>
</dbReference>
<reference evidence="2 3" key="1">
    <citation type="journal article" date="2018" name="Appl. Environ. Microbiol.">
        <title>Genome rearrangement shapes Prochlorococcus ecological adaptation.</title>
        <authorList>
            <person name="Yan W."/>
            <person name="Wei S."/>
            <person name="Wang Q."/>
            <person name="Xiao X."/>
            <person name="Zeng Q."/>
            <person name="Jiao N."/>
            <person name="Zhang R."/>
        </authorList>
    </citation>
    <scope>NUCLEOTIDE SEQUENCE [LARGE SCALE GENOMIC DNA]</scope>
    <source>
        <strain evidence="2 3">XMU1408</strain>
    </source>
</reference>
<sequence>MSFEPINQESSLRICNHMNKDHQDAVNKYAEYYGKIKTFRSAKMISLSPKYIKLKVDEKILEIKFDHILQDCSDAHKTLVKMIRAIPEK</sequence>
<dbReference type="Proteomes" id="UP000247807">
    <property type="component" value="Unassembled WGS sequence"/>
</dbReference>
<protein>
    <submittedName>
        <fullName evidence="2">Heme iron utilization protein</fullName>
    </submittedName>
</protein>
<accession>A0A318R4F7</accession>
<dbReference type="InterPro" id="IPR019595">
    <property type="entry name" value="DUF2470"/>
</dbReference>
<comment type="caution">
    <text evidence="2">The sequence shown here is derived from an EMBL/GenBank/DDBJ whole genome shotgun (WGS) entry which is preliminary data.</text>
</comment>
<dbReference type="Gene3D" id="3.20.180.10">
    <property type="entry name" value="PNP-oxidase-like"/>
    <property type="match status" value="1"/>
</dbReference>
<evidence type="ECO:0000259" key="1">
    <source>
        <dbReference type="Pfam" id="PF10615"/>
    </source>
</evidence>
<feature type="domain" description="DUF2470" evidence="1">
    <location>
        <begin position="13"/>
        <end position="82"/>
    </location>
</feature>
<organism evidence="2 3">
    <name type="scientific">Prochlorococcus marinus XMU1408</name>
    <dbReference type="NCBI Taxonomy" id="2213228"/>
    <lineage>
        <taxon>Bacteria</taxon>
        <taxon>Bacillati</taxon>
        <taxon>Cyanobacteriota</taxon>
        <taxon>Cyanophyceae</taxon>
        <taxon>Synechococcales</taxon>
        <taxon>Prochlorococcaceae</taxon>
        <taxon>Prochlorococcus</taxon>
    </lineage>
</organism>
<evidence type="ECO:0000313" key="2">
    <source>
        <dbReference type="EMBL" id="PYE02541.1"/>
    </source>
</evidence>
<dbReference type="SUPFAM" id="SSF50475">
    <property type="entry name" value="FMN-binding split barrel"/>
    <property type="match status" value="1"/>
</dbReference>
<proteinExistence type="predicted"/>
<evidence type="ECO:0000313" key="3">
    <source>
        <dbReference type="Proteomes" id="UP000247807"/>
    </source>
</evidence>